<dbReference type="Proteomes" id="UP000030130">
    <property type="component" value="Unassembled WGS sequence"/>
</dbReference>
<sequence length="151" mass="16648">MTNKYSDIPQAVLNNIDKMGIDESPLLSPQEAEYIRSLLSEEIDMSGKKLAFLTGNTGGIRGNEKDFFDIIRKNLKGGDCSRLRYFGTLYVFTPSQKKELGGYDAAVVYGSKKLNTMQEVTRKIKNNTKKTELGVTSAPNSAVSCQIHASS</sequence>
<dbReference type="STRING" id="111105.HR09_00520"/>
<evidence type="ECO:0000313" key="3">
    <source>
        <dbReference type="Proteomes" id="UP000030130"/>
    </source>
</evidence>
<protein>
    <recommendedName>
        <fullName evidence="1">DUF8192 domain-containing protein</fullName>
    </recommendedName>
</protein>
<dbReference type="EMBL" id="JRAI01000050">
    <property type="protein sequence ID" value="KGN85645.1"/>
    <property type="molecule type" value="Genomic_DNA"/>
</dbReference>
<evidence type="ECO:0000259" key="1">
    <source>
        <dbReference type="Pfam" id="PF26612"/>
    </source>
</evidence>
<dbReference type="AlphaFoldDB" id="A0A0A2F6G4"/>
<reference evidence="2 3" key="1">
    <citation type="submission" date="2014-08" db="EMBL/GenBank/DDBJ databases">
        <title>Porphyromonas gulae strain:COT-052_OH1451 Genome sequencing.</title>
        <authorList>
            <person name="Wallis C."/>
            <person name="Deusch O."/>
            <person name="O'Flynn C."/>
            <person name="Davis I."/>
            <person name="Jospin G."/>
            <person name="Darling A.E."/>
            <person name="Coil D.A."/>
            <person name="Alexiev A."/>
            <person name="Horsfall A."/>
            <person name="Kirkwood N."/>
            <person name="Harris S."/>
            <person name="Eisen J.A."/>
        </authorList>
    </citation>
    <scope>NUCLEOTIDE SEQUENCE [LARGE SCALE GENOMIC DNA]</scope>
    <source>
        <strain evidence="3">COT-052 OH1451</strain>
    </source>
</reference>
<name>A0A0A2F6G4_9PORP</name>
<organism evidence="2 3">
    <name type="scientific">Porphyromonas gulae</name>
    <dbReference type="NCBI Taxonomy" id="111105"/>
    <lineage>
        <taxon>Bacteria</taxon>
        <taxon>Pseudomonadati</taxon>
        <taxon>Bacteroidota</taxon>
        <taxon>Bacteroidia</taxon>
        <taxon>Bacteroidales</taxon>
        <taxon>Porphyromonadaceae</taxon>
        <taxon>Porphyromonas</taxon>
    </lineage>
</organism>
<comment type="caution">
    <text evidence="2">The sequence shown here is derived from an EMBL/GenBank/DDBJ whole genome shotgun (WGS) entry which is preliminary data.</text>
</comment>
<gene>
    <name evidence="2" type="ORF">HR08_05520</name>
</gene>
<dbReference type="InterPro" id="IPR058505">
    <property type="entry name" value="DUF8192"/>
</dbReference>
<evidence type="ECO:0000313" key="2">
    <source>
        <dbReference type="EMBL" id="KGN85645.1"/>
    </source>
</evidence>
<proteinExistence type="predicted"/>
<accession>A0A0A2F6G4</accession>
<dbReference type="Pfam" id="PF26612">
    <property type="entry name" value="DUF8192"/>
    <property type="match status" value="1"/>
</dbReference>
<feature type="domain" description="DUF8192" evidence="1">
    <location>
        <begin position="24"/>
        <end position="126"/>
    </location>
</feature>